<organism evidence="2 3">
    <name type="scientific">Subtercola vilae</name>
    <dbReference type="NCBI Taxonomy" id="2056433"/>
    <lineage>
        <taxon>Bacteria</taxon>
        <taxon>Bacillati</taxon>
        <taxon>Actinomycetota</taxon>
        <taxon>Actinomycetes</taxon>
        <taxon>Micrococcales</taxon>
        <taxon>Microbacteriaceae</taxon>
        <taxon>Subtercola</taxon>
    </lineage>
</organism>
<dbReference type="SUPFAM" id="SSF55469">
    <property type="entry name" value="FMN-dependent nitroreductase-like"/>
    <property type="match status" value="1"/>
</dbReference>
<dbReference type="Gene3D" id="3.40.109.10">
    <property type="entry name" value="NADH Oxidase"/>
    <property type="match status" value="1"/>
</dbReference>
<dbReference type="AlphaFoldDB" id="A0A4T2C642"/>
<protein>
    <recommendedName>
        <fullName evidence="4">Nitroreductase domain-containing protein</fullName>
    </recommendedName>
</protein>
<dbReference type="GO" id="GO:0016491">
    <property type="term" value="F:oxidoreductase activity"/>
    <property type="evidence" value="ECO:0007669"/>
    <property type="project" value="InterPro"/>
</dbReference>
<keyword evidence="1" id="KW-0472">Membrane</keyword>
<dbReference type="PANTHER" id="PTHR43543">
    <property type="entry name" value="MALONIC SEMIALDEHYDE REDUCTASE RUTE-RELATED"/>
    <property type="match status" value="1"/>
</dbReference>
<evidence type="ECO:0008006" key="4">
    <source>
        <dbReference type="Google" id="ProtNLM"/>
    </source>
</evidence>
<accession>A0A4T2C642</accession>
<sequence length="399" mass="43084">MGIRRQRGKKIVLISVASVIGGLGVVLLVVLTVGGLFVPANYLQPWSREYAGQFADPRMQVAAQALLAPSSHNMQPWTIRLDPSDPDVLYLYADPSRLTPAVDPEDRQTMLSQGTFLSYLRVSALHLGYSSTFDLFPQGAYDETDLASSMRAVPVAKITLTKSLSTESTDYGSLFLSDTNRSPYTPAPVTANQSAELSRLAASSGAALTIYDKPKDLAAFAAFGTEGTLIETQYDAATKEFDRLFYATESAKNEERSGFAVEGQGTSGFMKYLIQGMITIDPALNDDATGAKRSIDSTAAAVAHTPNYALISTAGNTRTEQVSAGILYGNFSLRARSLGLVMQPLSQVLQEYPSMAAPYDAIRAEYAPDGQTIQMMVRLGTSTTDYPQTMRRDVNSLLG</sequence>
<dbReference type="EMBL" id="QYRT01000005">
    <property type="protein sequence ID" value="TIH39893.1"/>
    <property type="molecule type" value="Genomic_DNA"/>
</dbReference>
<evidence type="ECO:0000313" key="2">
    <source>
        <dbReference type="EMBL" id="TIH39893.1"/>
    </source>
</evidence>
<dbReference type="Proteomes" id="UP000306192">
    <property type="component" value="Unassembled WGS sequence"/>
</dbReference>
<dbReference type="InterPro" id="IPR050461">
    <property type="entry name" value="Nitroreductase_HadB/RutE"/>
</dbReference>
<evidence type="ECO:0000313" key="3">
    <source>
        <dbReference type="Proteomes" id="UP000306192"/>
    </source>
</evidence>
<comment type="caution">
    <text evidence="2">The sequence shown here is derived from an EMBL/GenBank/DDBJ whole genome shotgun (WGS) entry which is preliminary data.</text>
</comment>
<name>A0A4T2C642_9MICO</name>
<dbReference type="NCBIfam" id="NF047509">
    <property type="entry name" value="Rv3131_FMN_oxido"/>
    <property type="match status" value="1"/>
</dbReference>
<dbReference type="RefSeq" id="WP_136640889.1">
    <property type="nucleotide sequence ID" value="NZ_QYRT01000005.1"/>
</dbReference>
<proteinExistence type="predicted"/>
<keyword evidence="1" id="KW-1133">Transmembrane helix</keyword>
<gene>
    <name evidence="2" type="ORF">D4765_03775</name>
</gene>
<dbReference type="InterPro" id="IPR000415">
    <property type="entry name" value="Nitroreductase-like"/>
</dbReference>
<keyword evidence="3" id="KW-1185">Reference proteome</keyword>
<reference evidence="2 3" key="1">
    <citation type="journal article" date="2019" name="Microorganisms">
        <title>Systematic Affiliation and Genome Analysis of Subtercola vilae DB165(T) with Particular Emphasis on Cold Adaptation of an Isolate from a High-Altitude Cold Volcano Lake.</title>
        <authorList>
            <person name="Villalobos A.S."/>
            <person name="Wiese J."/>
            <person name="Imhoff J.F."/>
            <person name="Dorador C."/>
            <person name="Keller A."/>
            <person name="Hentschel U."/>
        </authorList>
    </citation>
    <scope>NUCLEOTIDE SEQUENCE [LARGE SCALE GENOMIC DNA]</scope>
    <source>
        <strain evidence="2 3">DB165</strain>
    </source>
</reference>
<evidence type="ECO:0000256" key="1">
    <source>
        <dbReference type="SAM" id="Phobius"/>
    </source>
</evidence>
<dbReference type="PANTHER" id="PTHR43543:SF1">
    <property type="entry name" value="MALONIC SEMIALDEHYDE REDUCTASE RUTE-RELATED"/>
    <property type="match status" value="1"/>
</dbReference>
<dbReference type="OrthoDB" id="8156917at2"/>
<feature type="transmembrane region" description="Helical" evidence="1">
    <location>
        <begin position="12"/>
        <end position="38"/>
    </location>
</feature>
<keyword evidence="1" id="KW-0812">Transmembrane</keyword>